<gene>
    <name evidence="2" type="primary">MPLKIP</name>
</gene>
<accession>A0A1A8F5H7</accession>
<feature type="compositionally biased region" description="Polar residues" evidence="1">
    <location>
        <begin position="95"/>
        <end position="105"/>
    </location>
</feature>
<proteinExistence type="predicted"/>
<feature type="region of interest" description="Disordered" evidence="1">
    <location>
        <begin position="80"/>
        <end position="108"/>
    </location>
</feature>
<evidence type="ECO:0000313" key="2">
    <source>
        <dbReference type="EMBL" id="SBQ54016.1"/>
    </source>
</evidence>
<protein>
    <submittedName>
        <fullName evidence="2">M-phase specific PLK1 interacting protein</fullName>
    </submittedName>
</protein>
<dbReference type="Pfam" id="PF15502">
    <property type="entry name" value="MPLKIP"/>
    <property type="match status" value="1"/>
</dbReference>
<reference evidence="2" key="1">
    <citation type="submission" date="2016-05" db="EMBL/GenBank/DDBJ databases">
        <authorList>
            <person name="Lavstsen T."/>
            <person name="Jespersen J.S."/>
        </authorList>
    </citation>
    <scope>NUCLEOTIDE SEQUENCE</scope>
    <source>
        <tissue evidence="2">Brain</tissue>
    </source>
</reference>
<name>A0A1A8F5H7_9TELE</name>
<dbReference type="AlphaFoldDB" id="A0A1A8F5H7"/>
<organism evidence="2">
    <name type="scientific">Nothobranchius korthausae</name>
    <dbReference type="NCBI Taxonomy" id="1143690"/>
    <lineage>
        <taxon>Eukaryota</taxon>
        <taxon>Metazoa</taxon>
        <taxon>Chordata</taxon>
        <taxon>Craniata</taxon>
        <taxon>Vertebrata</taxon>
        <taxon>Euteleostomi</taxon>
        <taxon>Actinopterygii</taxon>
        <taxon>Neopterygii</taxon>
        <taxon>Teleostei</taxon>
        <taxon>Neoteleostei</taxon>
        <taxon>Acanthomorphata</taxon>
        <taxon>Ovalentaria</taxon>
        <taxon>Atherinomorphae</taxon>
        <taxon>Cyprinodontiformes</taxon>
        <taxon>Nothobranchiidae</taxon>
        <taxon>Nothobranchius</taxon>
    </lineage>
</organism>
<evidence type="ECO:0000256" key="1">
    <source>
        <dbReference type="SAM" id="MobiDB-lite"/>
    </source>
</evidence>
<dbReference type="EMBL" id="HAEB01007489">
    <property type="protein sequence ID" value="SBQ54016.1"/>
    <property type="molecule type" value="Transcribed_RNA"/>
</dbReference>
<dbReference type="InterPro" id="IPR028265">
    <property type="entry name" value="TTDN1/SICKLE"/>
</dbReference>
<sequence>MILATGEFPVPVAAHSLVRMYRPQRSPGAQRAPGRFPSPGHSWGFPFTGSPRNRSPFTPGSAGEYVDGFGYGSMAFASPMQRSGNGFRRPRSFNPKASPNFQSRPSDVPVEKYFSPMMLEDPWEMLQPISAADAATAIRRITWPRQTSSSQ</sequence>
<reference evidence="2" key="2">
    <citation type="submission" date="2016-06" db="EMBL/GenBank/DDBJ databases">
        <title>The genome of a short-lived fish provides insights into sex chromosome evolution and the genetic control of aging.</title>
        <authorList>
            <person name="Reichwald K."/>
            <person name="Felder M."/>
            <person name="Petzold A."/>
            <person name="Koch P."/>
            <person name="Groth M."/>
            <person name="Platzer M."/>
        </authorList>
    </citation>
    <scope>NUCLEOTIDE SEQUENCE</scope>
    <source>
        <tissue evidence="2">Brain</tissue>
    </source>
</reference>